<dbReference type="Proteomes" id="UP000237000">
    <property type="component" value="Unassembled WGS sequence"/>
</dbReference>
<evidence type="ECO:0000313" key="1">
    <source>
        <dbReference type="EMBL" id="PON81902.1"/>
    </source>
</evidence>
<feature type="non-terminal residue" evidence="1">
    <location>
        <position position="1"/>
    </location>
</feature>
<comment type="caution">
    <text evidence="1">The sequence shown here is derived from an EMBL/GenBank/DDBJ whole genome shotgun (WGS) entry which is preliminary data.</text>
</comment>
<accession>A0A2P5E8M8</accession>
<evidence type="ECO:0000313" key="2">
    <source>
        <dbReference type="Proteomes" id="UP000237000"/>
    </source>
</evidence>
<name>A0A2P5E8M8_TREOI</name>
<dbReference type="AlphaFoldDB" id="A0A2P5E8M8"/>
<keyword evidence="2" id="KW-1185">Reference proteome</keyword>
<gene>
    <name evidence="1" type="ORF">TorRG33x02_223230</name>
</gene>
<dbReference type="EMBL" id="JXTC01000206">
    <property type="protein sequence ID" value="PON81902.1"/>
    <property type="molecule type" value="Genomic_DNA"/>
</dbReference>
<reference evidence="2" key="1">
    <citation type="submission" date="2016-06" db="EMBL/GenBank/DDBJ databases">
        <title>Parallel loss of symbiosis genes in relatives of nitrogen-fixing non-legume Parasponia.</title>
        <authorList>
            <person name="Van Velzen R."/>
            <person name="Holmer R."/>
            <person name="Bu F."/>
            <person name="Rutten L."/>
            <person name="Van Zeijl A."/>
            <person name="Liu W."/>
            <person name="Santuari L."/>
            <person name="Cao Q."/>
            <person name="Sharma T."/>
            <person name="Shen D."/>
            <person name="Roswanjaya Y."/>
            <person name="Wardhani T."/>
            <person name="Kalhor M.S."/>
            <person name="Jansen J."/>
            <person name="Van den Hoogen J."/>
            <person name="Gungor B."/>
            <person name="Hartog M."/>
            <person name="Hontelez J."/>
            <person name="Verver J."/>
            <person name="Yang W.-C."/>
            <person name="Schijlen E."/>
            <person name="Repin R."/>
            <person name="Schilthuizen M."/>
            <person name="Schranz E."/>
            <person name="Heidstra R."/>
            <person name="Miyata K."/>
            <person name="Fedorova E."/>
            <person name="Kohlen W."/>
            <person name="Bisseling T."/>
            <person name="Smit S."/>
            <person name="Geurts R."/>
        </authorList>
    </citation>
    <scope>NUCLEOTIDE SEQUENCE [LARGE SCALE GENOMIC DNA]</scope>
    <source>
        <strain evidence="2">cv. RG33-2</strain>
    </source>
</reference>
<dbReference type="InParanoid" id="A0A2P5E8M8"/>
<sequence>KLNGGDENNLDLLCARRSVPPDMTQDHKMVEIRTTQLQSQASSSTSDSST</sequence>
<organism evidence="1 2">
    <name type="scientific">Trema orientale</name>
    <name type="common">Charcoal tree</name>
    <name type="synonym">Celtis orientalis</name>
    <dbReference type="NCBI Taxonomy" id="63057"/>
    <lineage>
        <taxon>Eukaryota</taxon>
        <taxon>Viridiplantae</taxon>
        <taxon>Streptophyta</taxon>
        <taxon>Embryophyta</taxon>
        <taxon>Tracheophyta</taxon>
        <taxon>Spermatophyta</taxon>
        <taxon>Magnoliopsida</taxon>
        <taxon>eudicotyledons</taxon>
        <taxon>Gunneridae</taxon>
        <taxon>Pentapetalae</taxon>
        <taxon>rosids</taxon>
        <taxon>fabids</taxon>
        <taxon>Rosales</taxon>
        <taxon>Cannabaceae</taxon>
        <taxon>Trema</taxon>
    </lineage>
</organism>
<proteinExistence type="predicted"/>
<protein>
    <submittedName>
        <fullName evidence="1">Uncharacterized protein</fullName>
    </submittedName>
</protein>